<protein>
    <submittedName>
        <fullName evidence="3">Peptidase</fullName>
    </submittedName>
</protein>
<dbReference type="EMBL" id="JAPWHE010000002">
    <property type="protein sequence ID" value="MCZ4329391.1"/>
    <property type="molecule type" value="Genomic_DNA"/>
</dbReference>
<feature type="signal peptide" evidence="1">
    <location>
        <begin position="1"/>
        <end position="22"/>
    </location>
</feature>
<keyword evidence="4" id="KW-1185">Reference proteome</keyword>
<feature type="chain" id="PRO_5045917484" evidence="1">
    <location>
        <begin position="23"/>
        <end position="118"/>
    </location>
</feature>
<evidence type="ECO:0000313" key="3">
    <source>
        <dbReference type="EMBL" id="MCZ4329391.1"/>
    </source>
</evidence>
<sequence>MLRRGMPAFALALALWATVAGAHNHDRDMAERLQAMGEVRPLQDILAQVARDYPGQILKVDFEREGDDDDCRACRDRWIYELKLLQDQGRMTKLKIDARTGETLWVGTRSMRREGKHP</sequence>
<dbReference type="Proteomes" id="UP001068379">
    <property type="component" value="Unassembled WGS sequence"/>
</dbReference>
<dbReference type="InterPro" id="IPR025711">
    <property type="entry name" value="PepSY"/>
</dbReference>
<dbReference type="RefSeq" id="WP_269357396.1">
    <property type="nucleotide sequence ID" value="NZ_JAPWHE010000002.1"/>
</dbReference>
<proteinExistence type="predicted"/>
<reference evidence="3" key="1">
    <citation type="submission" date="2022-12" db="EMBL/GenBank/DDBJ databases">
        <title>Bacterial isolates from different developmental stages of Nematostella vectensis.</title>
        <authorList>
            <person name="Fraune S."/>
        </authorList>
    </citation>
    <scope>NUCLEOTIDE SEQUENCE</scope>
    <source>
        <strain evidence="3">G21619-S1</strain>
    </source>
</reference>
<accession>A0ABT4M242</accession>
<organism evidence="3 4">
    <name type="scientific">Castellaniella denitrificans</name>
    <dbReference type="NCBI Taxonomy" id="56119"/>
    <lineage>
        <taxon>Bacteria</taxon>
        <taxon>Pseudomonadati</taxon>
        <taxon>Pseudomonadota</taxon>
        <taxon>Betaproteobacteria</taxon>
        <taxon>Burkholderiales</taxon>
        <taxon>Alcaligenaceae</taxon>
        <taxon>Castellaniella</taxon>
    </lineage>
</organism>
<evidence type="ECO:0000259" key="2">
    <source>
        <dbReference type="Pfam" id="PF03413"/>
    </source>
</evidence>
<name>A0ABT4M242_9BURK</name>
<dbReference type="Gene3D" id="3.10.450.40">
    <property type="match status" value="1"/>
</dbReference>
<comment type="caution">
    <text evidence="3">The sequence shown here is derived from an EMBL/GenBank/DDBJ whole genome shotgun (WGS) entry which is preliminary data.</text>
</comment>
<evidence type="ECO:0000256" key="1">
    <source>
        <dbReference type="SAM" id="SignalP"/>
    </source>
</evidence>
<feature type="domain" description="PepSY" evidence="2">
    <location>
        <begin position="42"/>
        <end position="103"/>
    </location>
</feature>
<evidence type="ECO:0000313" key="4">
    <source>
        <dbReference type="Proteomes" id="UP001068379"/>
    </source>
</evidence>
<dbReference type="Pfam" id="PF03413">
    <property type="entry name" value="PepSY"/>
    <property type="match status" value="1"/>
</dbReference>
<gene>
    <name evidence="3" type="ORF">O4H32_05415</name>
</gene>
<keyword evidence="1" id="KW-0732">Signal</keyword>